<dbReference type="PIRSF" id="PIRSF032067">
    <property type="entry name" value="Cyanophycinase"/>
    <property type="match status" value="1"/>
</dbReference>
<dbReference type="GO" id="GO:0006508">
    <property type="term" value="P:proteolysis"/>
    <property type="evidence" value="ECO:0007669"/>
    <property type="project" value="UniProtKB-KW"/>
</dbReference>
<sequence>MPVGELLIIGGNEEKYKGLSILGTFAELVKRKTGKVGILPAASRIQEEVGGNYSDIFADLGIEDSVVISITDRKDAHLPELRDALEGMSALFITGGDQSLLAERVEGTPFHQSLLRKWEDGMILAGTSAGASIMGKEMIVSSKIKLHDDTLKVFMGRGFGILEDLIIDQHFSQRGRFGRLIGAMAEMPDKIGIGIDENTAILLRGDEFIVLGEHQVFVIDGQDGKVFKPEVPEESSELTATDFKLHTLKAGFRFSLETKSVIHSSEERK</sequence>
<dbReference type="InterPro" id="IPR029062">
    <property type="entry name" value="Class_I_gatase-like"/>
</dbReference>
<evidence type="ECO:0000256" key="4">
    <source>
        <dbReference type="ARBA" id="ARBA00013115"/>
    </source>
</evidence>
<dbReference type="EC" id="3.4.15.6" evidence="4"/>
<dbReference type="PANTHER" id="PTHR36175">
    <property type="entry name" value="CYANOPHYCINASE"/>
    <property type="match status" value="1"/>
</dbReference>
<evidence type="ECO:0000256" key="7">
    <source>
        <dbReference type="ARBA" id="ARBA00022801"/>
    </source>
</evidence>
<feature type="active site" description="Charge relay system" evidence="9">
    <location>
        <position position="197"/>
    </location>
</feature>
<comment type="similarity">
    <text evidence="3">Belongs to the peptidase S51 family.</text>
</comment>
<feature type="active site" description="Charge relay system" evidence="9">
    <location>
        <position position="128"/>
    </location>
</feature>
<keyword evidence="11" id="KW-1185">Reference proteome</keyword>
<accession>A0A3A1QRV6</accession>
<dbReference type="AlphaFoldDB" id="A0A3A1QRV6"/>
<dbReference type="Proteomes" id="UP000265801">
    <property type="component" value="Unassembled WGS sequence"/>
</dbReference>
<dbReference type="PANTHER" id="PTHR36175:SF1">
    <property type="entry name" value="CYANOPHYCINASE"/>
    <property type="match status" value="1"/>
</dbReference>
<evidence type="ECO:0000313" key="10">
    <source>
        <dbReference type="EMBL" id="RIW29006.1"/>
    </source>
</evidence>
<keyword evidence="6" id="KW-0645">Protease</keyword>
<comment type="function">
    <text evidence="2">Exopeptidase that catalyzes the hydrolytic cleavage of multi-L-arginyl-poly-L-aspartic acid (cyanophycin; a water-insoluble reserve polymer) into aspartate-arginine dipeptides.</text>
</comment>
<feature type="active site" description="Charge relay system" evidence="9">
    <location>
        <position position="170"/>
    </location>
</feature>
<evidence type="ECO:0000256" key="1">
    <source>
        <dbReference type="ARBA" id="ARBA00001092"/>
    </source>
</evidence>
<dbReference type="GO" id="GO:0008236">
    <property type="term" value="F:serine-type peptidase activity"/>
    <property type="evidence" value="ECO:0007669"/>
    <property type="project" value="UniProtKB-KW"/>
</dbReference>
<keyword evidence="10" id="KW-0121">Carboxypeptidase</keyword>
<reference evidence="10 11" key="1">
    <citation type="submission" date="2018-09" db="EMBL/GenBank/DDBJ databases">
        <title>Bacillus saliacetes sp. nov., isolated from Thai shrimp paste (Ka-pi).</title>
        <authorList>
            <person name="Daroonpunt R."/>
            <person name="Tanasupawat S."/>
            <person name="Yiamsombut S."/>
        </authorList>
    </citation>
    <scope>NUCLEOTIDE SEQUENCE [LARGE SCALE GENOMIC DNA]</scope>
    <source>
        <strain evidence="10 11">SKP7-4</strain>
    </source>
</reference>
<comment type="caution">
    <text evidence="10">The sequence shown here is derived from an EMBL/GenBank/DDBJ whole genome shotgun (WGS) entry which is preliminary data.</text>
</comment>
<comment type="catalytic activity">
    <reaction evidence="1">
        <text>[L-4-(L-arginin-2-N-yl)aspartate](n) + H2O = [L-4-(L-arginin-2-N-yl)aspartate](n-1) + L-4-(L-arginin-2-N-yl)aspartate</text>
        <dbReference type="Rhea" id="RHEA:12845"/>
        <dbReference type="Rhea" id="RHEA-COMP:13728"/>
        <dbReference type="Rhea" id="RHEA-COMP:13734"/>
        <dbReference type="ChEBI" id="CHEBI:15377"/>
        <dbReference type="ChEBI" id="CHEBI:137986"/>
        <dbReference type="ChEBI" id="CHEBI:137991"/>
        <dbReference type="EC" id="3.4.15.6"/>
    </reaction>
</comment>
<organism evidence="10 11">
    <name type="scientific">Bacillus salacetis</name>
    <dbReference type="NCBI Taxonomy" id="2315464"/>
    <lineage>
        <taxon>Bacteria</taxon>
        <taxon>Bacillati</taxon>
        <taxon>Bacillota</taxon>
        <taxon>Bacilli</taxon>
        <taxon>Bacillales</taxon>
        <taxon>Bacillaceae</taxon>
        <taxon>Bacillus</taxon>
    </lineage>
</organism>
<dbReference type="InterPro" id="IPR011811">
    <property type="entry name" value="Peptidase_S51_cyanophycinase"/>
</dbReference>
<dbReference type="Pfam" id="PF03575">
    <property type="entry name" value="Peptidase_S51"/>
    <property type="match status" value="1"/>
</dbReference>
<dbReference type="GO" id="GO:0004180">
    <property type="term" value="F:carboxypeptidase activity"/>
    <property type="evidence" value="ECO:0007669"/>
    <property type="project" value="UniProtKB-KW"/>
</dbReference>
<keyword evidence="8" id="KW-0720">Serine protease</keyword>
<gene>
    <name evidence="10" type="ORF">D3H55_19990</name>
</gene>
<proteinExistence type="inferred from homology"/>
<dbReference type="CDD" id="cd03145">
    <property type="entry name" value="GAT1_cyanophycinase"/>
    <property type="match status" value="1"/>
</dbReference>
<dbReference type="RefSeq" id="WP_119549074.1">
    <property type="nucleotide sequence ID" value="NZ_QXIR01000037.1"/>
</dbReference>
<dbReference type="Gene3D" id="3.40.50.880">
    <property type="match status" value="1"/>
</dbReference>
<keyword evidence="7 10" id="KW-0378">Hydrolase</keyword>
<name>A0A3A1QRV6_9BACI</name>
<dbReference type="InterPro" id="IPR005320">
    <property type="entry name" value="Peptidase_S51"/>
</dbReference>
<evidence type="ECO:0000313" key="11">
    <source>
        <dbReference type="Proteomes" id="UP000265801"/>
    </source>
</evidence>
<dbReference type="NCBIfam" id="TIGR02069">
    <property type="entry name" value="cyanophycinase"/>
    <property type="match status" value="1"/>
</dbReference>
<evidence type="ECO:0000256" key="5">
    <source>
        <dbReference type="ARBA" id="ARBA00015719"/>
    </source>
</evidence>
<evidence type="ECO:0000256" key="2">
    <source>
        <dbReference type="ARBA" id="ARBA00002039"/>
    </source>
</evidence>
<dbReference type="OrthoDB" id="9799980at2"/>
<dbReference type="EMBL" id="QXIR01000037">
    <property type="protein sequence ID" value="RIW29006.1"/>
    <property type="molecule type" value="Genomic_DNA"/>
</dbReference>
<evidence type="ECO:0000256" key="8">
    <source>
        <dbReference type="ARBA" id="ARBA00022825"/>
    </source>
</evidence>
<evidence type="ECO:0000256" key="9">
    <source>
        <dbReference type="PIRSR" id="PIRSR032067-1"/>
    </source>
</evidence>
<evidence type="ECO:0000256" key="3">
    <source>
        <dbReference type="ARBA" id="ARBA00006534"/>
    </source>
</evidence>
<protein>
    <recommendedName>
        <fullName evidence="5">Cyanophycinase</fullName>
        <ecNumber evidence="4">3.4.15.6</ecNumber>
    </recommendedName>
</protein>
<evidence type="ECO:0000256" key="6">
    <source>
        <dbReference type="ARBA" id="ARBA00022670"/>
    </source>
</evidence>
<dbReference type="SUPFAM" id="SSF52317">
    <property type="entry name" value="Class I glutamine amidotransferase-like"/>
    <property type="match status" value="1"/>
</dbReference>
<dbReference type="GO" id="GO:0008241">
    <property type="term" value="F:peptidyl-dipeptidase activity"/>
    <property type="evidence" value="ECO:0007669"/>
    <property type="project" value="UniProtKB-EC"/>
</dbReference>